<evidence type="ECO:0000313" key="2">
    <source>
        <dbReference type="Proteomes" id="UP001341840"/>
    </source>
</evidence>
<evidence type="ECO:0000313" key="1">
    <source>
        <dbReference type="EMBL" id="MED6218164.1"/>
    </source>
</evidence>
<sequence>MRQSNYCSIVQFEDGGIKESKLQYLGVHDAVSSLKGKPILNLCEELRCYIMKKMANHKRKLCRYNGKLAPVQQQKHHDIIMPASTGWDALWSGDNVFHATMSLLQFLCIEMVVTH</sequence>
<reference evidence="1 2" key="1">
    <citation type="journal article" date="2023" name="Plants (Basel)">
        <title>Bridging the Gap: Combining Genomics and Transcriptomics Approaches to Understand Stylosanthes scabra, an Orphan Legume from the Brazilian Caatinga.</title>
        <authorList>
            <person name="Ferreira-Neto J.R.C."/>
            <person name="da Silva M.D."/>
            <person name="Binneck E."/>
            <person name="de Melo N.F."/>
            <person name="da Silva R.H."/>
            <person name="de Melo A.L.T.M."/>
            <person name="Pandolfi V."/>
            <person name="Bustamante F.O."/>
            <person name="Brasileiro-Vidal A.C."/>
            <person name="Benko-Iseppon A.M."/>
        </authorList>
    </citation>
    <scope>NUCLEOTIDE SEQUENCE [LARGE SCALE GENOMIC DNA]</scope>
    <source>
        <tissue evidence="1">Leaves</tissue>
    </source>
</reference>
<name>A0ABU6Z6J4_9FABA</name>
<accession>A0ABU6Z6J4</accession>
<protein>
    <submittedName>
        <fullName evidence="1">Uncharacterized protein</fullName>
    </submittedName>
</protein>
<comment type="caution">
    <text evidence="1">The sequence shown here is derived from an EMBL/GenBank/DDBJ whole genome shotgun (WGS) entry which is preliminary data.</text>
</comment>
<dbReference type="EMBL" id="JASCZI010271947">
    <property type="protein sequence ID" value="MED6218164.1"/>
    <property type="molecule type" value="Genomic_DNA"/>
</dbReference>
<proteinExistence type="predicted"/>
<keyword evidence="2" id="KW-1185">Reference proteome</keyword>
<gene>
    <name evidence="1" type="ORF">PIB30_024346</name>
</gene>
<dbReference type="Proteomes" id="UP001341840">
    <property type="component" value="Unassembled WGS sequence"/>
</dbReference>
<organism evidence="1 2">
    <name type="scientific">Stylosanthes scabra</name>
    <dbReference type="NCBI Taxonomy" id="79078"/>
    <lineage>
        <taxon>Eukaryota</taxon>
        <taxon>Viridiplantae</taxon>
        <taxon>Streptophyta</taxon>
        <taxon>Embryophyta</taxon>
        <taxon>Tracheophyta</taxon>
        <taxon>Spermatophyta</taxon>
        <taxon>Magnoliopsida</taxon>
        <taxon>eudicotyledons</taxon>
        <taxon>Gunneridae</taxon>
        <taxon>Pentapetalae</taxon>
        <taxon>rosids</taxon>
        <taxon>fabids</taxon>
        <taxon>Fabales</taxon>
        <taxon>Fabaceae</taxon>
        <taxon>Papilionoideae</taxon>
        <taxon>50 kb inversion clade</taxon>
        <taxon>dalbergioids sensu lato</taxon>
        <taxon>Dalbergieae</taxon>
        <taxon>Pterocarpus clade</taxon>
        <taxon>Stylosanthes</taxon>
    </lineage>
</organism>